<dbReference type="HOGENOM" id="CLU_053650_0_0_11"/>
<comment type="caution">
    <text evidence="4">The sequence shown here is derived from an EMBL/GenBank/DDBJ whole genome shotgun (WGS) entry which is preliminary data.</text>
</comment>
<evidence type="ECO:0000259" key="3">
    <source>
        <dbReference type="PROSITE" id="PS50937"/>
    </source>
</evidence>
<dbReference type="PANTHER" id="PTHR30204">
    <property type="entry name" value="REDOX-CYCLING DRUG-SENSING TRANSCRIPTIONAL ACTIVATOR SOXR"/>
    <property type="match status" value="1"/>
</dbReference>
<dbReference type="CDD" id="cd00592">
    <property type="entry name" value="HTH_MerR-like"/>
    <property type="match status" value="1"/>
</dbReference>
<protein>
    <submittedName>
        <fullName evidence="4">MerR family transcriptional regulator</fullName>
    </submittedName>
</protein>
<feature type="compositionally biased region" description="Polar residues" evidence="2">
    <location>
        <begin position="1"/>
        <end position="10"/>
    </location>
</feature>
<keyword evidence="1" id="KW-0238">DNA-binding</keyword>
<dbReference type="GO" id="GO:0003700">
    <property type="term" value="F:DNA-binding transcription factor activity"/>
    <property type="evidence" value="ECO:0007669"/>
    <property type="project" value="InterPro"/>
</dbReference>
<dbReference type="OrthoDB" id="3191171at2"/>
<dbReference type="eggNOG" id="COG0789">
    <property type="taxonomic scope" value="Bacteria"/>
</dbReference>
<dbReference type="InterPro" id="IPR000551">
    <property type="entry name" value="MerR-type_HTH_dom"/>
</dbReference>
<evidence type="ECO:0000256" key="1">
    <source>
        <dbReference type="ARBA" id="ARBA00023125"/>
    </source>
</evidence>
<dbReference type="Gene3D" id="1.10.1660.10">
    <property type="match status" value="1"/>
</dbReference>
<gene>
    <name evidence="4" type="ORF">HMPREF9004_1409</name>
</gene>
<name>N6WB67_9ACTO</name>
<evidence type="ECO:0000256" key="2">
    <source>
        <dbReference type="SAM" id="MobiDB-lite"/>
    </source>
</evidence>
<reference evidence="4 5" key="1">
    <citation type="submission" date="2013-03" db="EMBL/GenBank/DDBJ databases">
        <title>Reference genome for the Human Microbiome Project.</title>
        <authorList>
            <person name="Aqrawi P."/>
            <person name="Ayvaz T."/>
            <person name="Bess C."/>
            <person name="Blankenburg K."/>
            <person name="Coyle M."/>
            <person name="Deng J."/>
            <person name="Forbes L."/>
            <person name="Fowler G."/>
            <person name="Francisco L."/>
            <person name="Fu Q."/>
            <person name="Gibbs R."/>
            <person name="Gross S."/>
            <person name="Gubbala S."/>
            <person name="Hale W."/>
            <person name="Hemphill L."/>
            <person name="Highlander S."/>
            <person name="Hirani K."/>
            <person name="Jackson L."/>
            <person name="Jakkamsetti A."/>
            <person name="Javaid M."/>
            <person name="Jayaseelan J.C."/>
            <person name="Jiang H."/>
            <person name="Joshi V."/>
            <person name="Korchina V."/>
            <person name="Kovar C."/>
            <person name="Lara F."/>
            <person name="Lee S."/>
            <person name="Liu Y."/>
            <person name="Mata R."/>
            <person name="Mathew T."/>
            <person name="Munidasa M."/>
            <person name="Muzny D."/>
            <person name="Nazareth L."/>
            <person name="Ngo R."/>
            <person name="Nguyen L."/>
            <person name="Nguyen N."/>
            <person name="Okwuonu G."/>
            <person name="Ongeri F."/>
            <person name="Palculict T."/>
            <person name="Patil S."/>
            <person name="Petrosino J."/>
            <person name="Pham C."/>
            <person name="Pham P."/>
            <person name="Pu L.-L."/>
            <person name="Qin X."/>
            <person name="Qu J."/>
            <person name="Reid J."/>
            <person name="Ross M."/>
            <person name="Ruth R."/>
            <person name="Saada N."/>
            <person name="San Lucas F."/>
            <person name="Santibanez J."/>
            <person name="Shang Y."/>
            <person name="Simmons D."/>
            <person name="Song X.-Z."/>
            <person name="Tang L.-Y."/>
            <person name="Thornton R."/>
            <person name="Warren J."/>
            <person name="Weissenberger G."/>
            <person name="Wilczek-Boney K."/>
            <person name="Worley K."/>
            <person name="Youmans B."/>
            <person name="Zhang J."/>
            <person name="Zhang L."/>
            <person name="Zhao Z."/>
            <person name="Zhou C."/>
            <person name="Zhu D."/>
            <person name="Zhu Y."/>
        </authorList>
    </citation>
    <scope>NUCLEOTIDE SEQUENCE [LARGE SCALE GENOMIC DNA]</scope>
    <source>
        <strain evidence="4 5">F0333</strain>
    </source>
</reference>
<sequence length="257" mass="28150">MSTPVKSQVLQEEASEAEIGPWPRGVDRTPSLSIGQVVSELKAEFPAISLSKVRFLEEQGLVSPARTGSGYRKYSRADIERLRFVLSAQRDSFTPLKVIGDQLRALDAGHEVEPARHARVVASEGKIVTPSNGRPISARDLADLTGVDLEGLERYVRFGLISPDIAGYFPARAVQIVQILVRLEAAGFDARILRSVRTGAERSADIVDQTVSSQRSRVRSGDAERANARILECGELLAELHRELLRVSLTQLQVKGT</sequence>
<dbReference type="Proteomes" id="UP000013015">
    <property type="component" value="Unassembled WGS sequence"/>
</dbReference>
<accession>N6WB67</accession>
<dbReference type="SUPFAM" id="SSF46955">
    <property type="entry name" value="Putative DNA-binding domain"/>
    <property type="match status" value="1"/>
</dbReference>
<dbReference type="PROSITE" id="PS50937">
    <property type="entry name" value="HTH_MERR_2"/>
    <property type="match status" value="1"/>
</dbReference>
<dbReference type="PATRIC" id="fig|888050.3.peg.1347"/>
<dbReference type="Pfam" id="PF13411">
    <property type="entry name" value="MerR_1"/>
    <property type="match status" value="1"/>
</dbReference>
<dbReference type="InterPro" id="IPR047057">
    <property type="entry name" value="MerR_fam"/>
</dbReference>
<dbReference type="AlphaFoldDB" id="N6WB67"/>
<evidence type="ECO:0000313" key="5">
    <source>
        <dbReference type="Proteomes" id="UP000013015"/>
    </source>
</evidence>
<dbReference type="STRING" id="888050.HMPREF9004_1409"/>
<evidence type="ECO:0000313" key="4">
    <source>
        <dbReference type="EMBL" id="ENO17499.1"/>
    </source>
</evidence>
<dbReference type="GO" id="GO:0003677">
    <property type="term" value="F:DNA binding"/>
    <property type="evidence" value="ECO:0007669"/>
    <property type="project" value="UniProtKB-KW"/>
</dbReference>
<proteinExistence type="predicted"/>
<dbReference type="PANTHER" id="PTHR30204:SF89">
    <property type="entry name" value="HTH MERR-TYPE DOMAIN-CONTAINING PROTEIN"/>
    <property type="match status" value="1"/>
</dbReference>
<dbReference type="EMBL" id="AQHZ01000024">
    <property type="protein sequence ID" value="ENO17499.1"/>
    <property type="molecule type" value="Genomic_DNA"/>
</dbReference>
<feature type="domain" description="HTH merR-type" evidence="3">
    <location>
        <begin position="53"/>
        <end position="105"/>
    </location>
</feature>
<feature type="region of interest" description="Disordered" evidence="2">
    <location>
        <begin position="1"/>
        <end position="25"/>
    </location>
</feature>
<dbReference type="InterPro" id="IPR009061">
    <property type="entry name" value="DNA-bd_dom_put_sf"/>
</dbReference>
<dbReference type="RefSeq" id="WP_005963692.1">
    <property type="nucleotide sequence ID" value="NZ_CP040505.1"/>
</dbReference>
<dbReference type="PRINTS" id="PR00040">
    <property type="entry name" value="HTHMERR"/>
</dbReference>
<keyword evidence="5" id="KW-1185">Reference proteome</keyword>
<dbReference type="SMART" id="SM00422">
    <property type="entry name" value="HTH_MERR"/>
    <property type="match status" value="1"/>
</dbReference>
<organism evidence="4 5">
    <name type="scientific">Schaalia cardiffensis F0333</name>
    <dbReference type="NCBI Taxonomy" id="888050"/>
    <lineage>
        <taxon>Bacteria</taxon>
        <taxon>Bacillati</taxon>
        <taxon>Actinomycetota</taxon>
        <taxon>Actinomycetes</taxon>
        <taxon>Actinomycetales</taxon>
        <taxon>Actinomycetaceae</taxon>
        <taxon>Schaalia</taxon>
    </lineage>
</organism>